<dbReference type="EMBL" id="BAABLK010000083">
    <property type="protein sequence ID" value="GAA5228598.1"/>
    <property type="molecule type" value="Genomic_DNA"/>
</dbReference>
<name>A0ABP9TS54_9MICC</name>
<evidence type="ECO:0000256" key="5">
    <source>
        <dbReference type="ARBA" id="ARBA00022989"/>
    </source>
</evidence>
<sequence>MWLVVAIDSGVILLSLVFVPTLQRLKYFTVSQMLTPRYGSKSATNISGIALLACPLILRATSTSAYATIFVVLFGWEHWISDPVGGVIVVIYSTIGGMWSIILADKVQFVIKTVGVFFLMFPFSLNAA</sequence>
<evidence type="ECO:0000256" key="3">
    <source>
        <dbReference type="ARBA" id="ARBA00022448"/>
    </source>
</evidence>
<evidence type="ECO:0000256" key="8">
    <source>
        <dbReference type="SAM" id="Phobius"/>
    </source>
</evidence>
<evidence type="ECO:0000256" key="6">
    <source>
        <dbReference type="ARBA" id="ARBA00023136"/>
    </source>
</evidence>
<keyword evidence="3" id="KW-0813">Transport</keyword>
<proteinExistence type="inferred from homology"/>
<dbReference type="InterPro" id="IPR050277">
    <property type="entry name" value="Sodium:Solute_Symporter"/>
</dbReference>
<accession>A0ABP9TS54</accession>
<reference evidence="10" key="1">
    <citation type="journal article" date="2019" name="Int. J. Syst. Evol. Microbiol.">
        <title>The Global Catalogue of Microorganisms (GCM) 10K type strain sequencing project: providing services to taxonomists for standard genome sequencing and annotation.</title>
        <authorList>
            <consortium name="The Broad Institute Genomics Platform"/>
            <consortium name="The Broad Institute Genome Sequencing Center for Infectious Disease"/>
            <person name="Wu L."/>
            <person name="Ma J."/>
        </authorList>
    </citation>
    <scope>NUCLEOTIDE SEQUENCE [LARGE SCALE GENOMIC DNA]</scope>
    <source>
        <strain evidence="10">JCM 18952</strain>
    </source>
</reference>
<dbReference type="InterPro" id="IPR038377">
    <property type="entry name" value="Na/Glc_symporter_sf"/>
</dbReference>
<evidence type="ECO:0000313" key="9">
    <source>
        <dbReference type="EMBL" id="GAA5228598.1"/>
    </source>
</evidence>
<dbReference type="PANTHER" id="PTHR48086">
    <property type="entry name" value="SODIUM/PROLINE SYMPORTER-RELATED"/>
    <property type="match status" value="1"/>
</dbReference>
<dbReference type="Pfam" id="PF00474">
    <property type="entry name" value="SSF"/>
    <property type="match status" value="1"/>
</dbReference>
<feature type="transmembrane region" description="Helical" evidence="8">
    <location>
        <begin position="46"/>
        <end position="72"/>
    </location>
</feature>
<organism evidence="9 10">
    <name type="scientific">Paeniglutamicibacter antarcticus</name>
    <dbReference type="NCBI Taxonomy" id="494023"/>
    <lineage>
        <taxon>Bacteria</taxon>
        <taxon>Bacillati</taxon>
        <taxon>Actinomycetota</taxon>
        <taxon>Actinomycetes</taxon>
        <taxon>Micrococcales</taxon>
        <taxon>Micrococcaceae</taxon>
        <taxon>Paeniglutamicibacter</taxon>
    </lineage>
</organism>
<dbReference type="Proteomes" id="UP001501257">
    <property type="component" value="Unassembled WGS sequence"/>
</dbReference>
<keyword evidence="5 8" id="KW-1133">Transmembrane helix</keyword>
<gene>
    <name evidence="9" type="ORF">GCM10025778_31370</name>
</gene>
<dbReference type="InterPro" id="IPR001734">
    <property type="entry name" value="Na/solute_symporter"/>
</dbReference>
<dbReference type="Gene3D" id="1.20.1730.10">
    <property type="entry name" value="Sodium/glucose cotransporter"/>
    <property type="match status" value="1"/>
</dbReference>
<protein>
    <submittedName>
        <fullName evidence="9">Uncharacterized protein</fullName>
    </submittedName>
</protein>
<comment type="caution">
    <text evidence="9">The sequence shown here is derived from an EMBL/GenBank/DDBJ whole genome shotgun (WGS) entry which is preliminary data.</text>
</comment>
<evidence type="ECO:0000256" key="1">
    <source>
        <dbReference type="ARBA" id="ARBA00004141"/>
    </source>
</evidence>
<feature type="transmembrane region" description="Helical" evidence="8">
    <location>
        <begin position="84"/>
        <end position="102"/>
    </location>
</feature>
<evidence type="ECO:0000256" key="2">
    <source>
        <dbReference type="ARBA" id="ARBA00006434"/>
    </source>
</evidence>
<dbReference type="PROSITE" id="PS50283">
    <property type="entry name" value="NA_SOLUT_SYMP_3"/>
    <property type="match status" value="1"/>
</dbReference>
<keyword evidence="4 8" id="KW-0812">Transmembrane</keyword>
<evidence type="ECO:0000256" key="7">
    <source>
        <dbReference type="RuleBase" id="RU362091"/>
    </source>
</evidence>
<feature type="transmembrane region" description="Helical" evidence="8">
    <location>
        <begin position="6"/>
        <end position="25"/>
    </location>
</feature>
<keyword evidence="6 8" id="KW-0472">Membrane</keyword>
<keyword evidence="10" id="KW-1185">Reference proteome</keyword>
<comment type="similarity">
    <text evidence="2 7">Belongs to the sodium:solute symporter (SSF) (TC 2.A.21) family.</text>
</comment>
<dbReference type="PANTHER" id="PTHR48086:SF7">
    <property type="entry name" value="SODIUM-SOLUTE SYMPORTER-RELATED"/>
    <property type="match status" value="1"/>
</dbReference>
<comment type="subcellular location">
    <subcellularLocation>
        <location evidence="1">Membrane</location>
        <topology evidence="1">Multi-pass membrane protein</topology>
    </subcellularLocation>
</comment>
<evidence type="ECO:0000313" key="10">
    <source>
        <dbReference type="Proteomes" id="UP001501257"/>
    </source>
</evidence>
<evidence type="ECO:0000256" key="4">
    <source>
        <dbReference type="ARBA" id="ARBA00022692"/>
    </source>
</evidence>